<dbReference type="Proteomes" id="UP000251960">
    <property type="component" value="Chromosome 9"/>
</dbReference>
<gene>
    <name evidence="1" type="ORF">Zm00014a_025850</name>
</gene>
<evidence type="ECO:0000313" key="1">
    <source>
        <dbReference type="EMBL" id="PWZ07965.1"/>
    </source>
</evidence>
<dbReference type="EMBL" id="NCVQ01000010">
    <property type="protein sequence ID" value="PWZ07965.1"/>
    <property type="molecule type" value="Genomic_DNA"/>
</dbReference>
<accession>A0A3L6DH95</accession>
<comment type="caution">
    <text evidence="1">The sequence shown here is derived from an EMBL/GenBank/DDBJ whole genome shotgun (WGS) entry which is preliminary data.</text>
</comment>
<sequence>MHTKSYVPRKVKMTYNLEWREYV</sequence>
<name>A0A3L6DH95_MAIZE</name>
<proteinExistence type="predicted"/>
<reference evidence="1" key="1">
    <citation type="journal article" date="2018" name="Nat. Genet.">
        <title>Extensive intraspecific gene order and gene structural variations between Mo17 and other maize genomes.</title>
        <authorList>
            <person name="Sun S."/>
            <person name="Zhou Y."/>
            <person name="Chen J."/>
            <person name="Shi J."/>
            <person name="Zhao H."/>
            <person name="Zhao H."/>
            <person name="Song W."/>
            <person name="Zhang M."/>
            <person name="Cui Y."/>
            <person name="Dong X."/>
            <person name="Liu H."/>
            <person name="Ma X."/>
            <person name="Jiao Y."/>
            <person name="Wang B."/>
            <person name="Wei X."/>
            <person name="Stein J.C."/>
            <person name="Glaubitz J.C."/>
            <person name="Lu F."/>
            <person name="Yu G."/>
            <person name="Liang C."/>
            <person name="Fengler K."/>
            <person name="Li B."/>
            <person name="Rafalski A."/>
            <person name="Schnable P.S."/>
            <person name="Ware D.H."/>
            <person name="Buckler E.S."/>
            <person name="Lai J."/>
        </authorList>
    </citation>
    <scope>NUCLEOTIDE SEQUENCE [LARGE SCALE GENOMIC DNA]</scope>
    <source>
        <tissue evidence="1">Seedling</tissue>
    </source>
</reference>
<organism evidence="1">
    <name type="scientific">Zea mays</name>
    <name type="common">Maize</name>
    <dbReference type="NCBI Taxonomy" id="4577"/>
    <lineage>
        <taxon>Eukaryota</taxon>
        <taxon>Viridiplantae</taxon>
        <taxon>Streptophyta</taxon>
        <taxon>Embryophyta</taxon>
        <taxon>Tracheophyta</taxon>
        <taxon>Spermatophyta</taxon>
        <taxon>Magnoliopsida</taxon>
        <taxon>Liliopsida</taxon>
        <taxon>Poales</taxon>
        <taxon>Poaceae</taxon>
        <taxon>PACMAD clade</taxon>
        <taxon>Panicoideae</taxon>
        <taxon>Andropogonodae</taxon>
        <taxon>Andropogoneae</taxon>
        <taxon>Tripsacinae</taxon>
        <taxon>Zea</taxon>
    </lineage>
</organism>
<dbReference type="AlphaFoldDB" id="A0A3L6DH95"/>
<protein>
    <submittedName>
        <fullName evidence="1">Uncharacterized protein</fullName>
    </submittedName>
</protein>